<accession>A0A4R5KJB8</accession>
<organism evidence="3 4">
    <name type="scientific">Arthrobacter terricola</name>
    <dbReference type="NCBI Taxonomy" id="2547396"/>
    <lineage>
        <taxon>Bacteria</taxon>
        <taxon>Bacillati</taxon>
        <taxon>Actinomycetota</taxon>
        <taxon>Actinomycetes</taxon>
        <taxon>Micrococcales</taxon>
        <taxon>Micrococcaceae</taxon>
        <taxon>Arthrobacter</taxon>
    </lineage>
</organism>
<dbReference type="PANTHER" id="PTHR30121:SF11">
    <property type="entry name" value="AAA+ ATPASE DOMAIN-CONTAINING PROTEIN"/>
    <property type="match status" value="1"/>
</dbReference>
<dbReference type="RefSeq" id="WP_133204332.1">
    <property type="nucleotide sequence ID" value="NZ_SMRU01000012.1"/>
</dbReference>
<protein>
    <submittedName>
        <fullName evidence="3">Type IV secretory system conjugative DNA transfer family protein</fullName>
    </submittedName>
</protein>
<dbReference type="Proteomes" id="UP000295511">
    <property type="component" value="Unassembled WGS sequence"/>
</dbReference>
<keyword evidence="4" id="KW-1185">Reference proteome</keyword>
<dbReference type="InterPro" id="IPR051162">
    <property type="entry name" value="T4SS_component"/>
</dbReference>
<dbReference type="CDD" id="cd01127">
    <property type="entry name" value="TrwB_TraG_TraD_VirD4"/>
    <property type="match status" value="2"/>
</dbReference>
<evidence type="ECO:0000256" key="1">
    <source>
        <dbReference type="SAM" id="MobiDB-lite"/>
    </source>
</evidence>
<feature type="domain" description="Type IV secretion system coupling protein TraD DNA-binding" evidence="2">
    <location>
        <begin position="527"/>
        <end position="642"/>
    </location>
</feature>
<dbReference type="EMBL" id="SMRU01000012">
    <property type="protein sequence ID" value="TDF95601.1"/>
    <property type="molecule type" value="Genomic_DNA"/>
</dbReference>
<feature type="region of interest" description="Disordered" evidence="1">
    <location>
        <begin position="711"/>
        <end position="739"/>
    </location>
</feature>
<evidence type="ECO:0000313" key="3">
    <source>
        <dbReference type="EMBL" id="TDF95601.1"/>
    </source>
</evidence>
<comment type="caution">
    <text evidence="3">The sequence shown here is derived from an EMBL/GenBank/DDBJ whole genome shotgun (WGS) entry which is preliminary data.</text>
</comment>
<name>A0A4R5KJB8_9MICC</name>
<evidence type="ECO:0000313" key="4">
    <source>
        <dbReference type="Proteomes" id="UP000295511"/>
    </source>
</evidence>
<dbReference type="OrthoDB" id="3258326at2"/>
<proteinExistence type="predicted"/>
<dbReference type="PANTHER" id="PTHR30121">
    <property type="entry name" value="UNCHARACTERIZED PROTEIN YJGR-RELATED"/>
    <property type="match status" value="1"/>
</dbReference>
<reference evidence="3 4" key="1">
    <citation type="submission" date="2019-03" db="EMBL/GenBank/DDBJ databases">
        <title>Whole genome sequence of Arthrobacter sp JH1-1.</title>
        <authorList>
            <person name="Trinh H.N."/>
        </authorList>
    </citation>
    <scope>NUCLEOTIDE SEQUENCE [LARGE SCALE GENOMIC DNA]</scope>
    <source>
        <strain evidence="3 4">JH1-1</strain>
    </source>
</reference>
<dbReference type="AlphaFoldDB" id="A0A4R5KJB8"/>
<gene>
    <name evidence="3" type="ORF">E1809_11280</name>
</gene>
<evidence type="ECO:0000259" key="2">
    <source>
        <dbReference type="Pfam" id="PF10412"/>
    </source>
</evidence>
<dbReference type="Gene3D" id="3.40.50.300">
    <property type="entry name" value="P-loop containing nucleotide triphosphate hydrolases"/>
    <property type="match status" value="2"/>
</dbReference>
<sequence length="739" mass="81255">MTLYQKSYDQSRTTYRLIFPSGLSDERIGAWLSSLGGTMHIEHSRILGVPSIVFETVATDALISHYLRLPKRDAGYIIGHLESLVPGIHAEAVPAPPEYQFTLGVDLHMTAASRQLALPKPADVAASILTSMQGLREGEVVVTQWIVTPAPHQPLPNAKAPPKSDHWSAWRSMTAHDQATAEEIDDRRAKLSEPNMQATARVAVVAPHPIRAQEIVKGVVQSYRSVGSAANAFRAKLIKPNKLMHATLAATPFFFTSQLGLSELVPLIAWPIGSPNIAGLPSSRTRHMHVTNAVPRAGSPIGVSTVPGSDRAIAIDPRFRLQHVHIIGPIGSGKTWELLSIAEQDMKDGSGVVVIDPKGDLFQRVLERVPRDRVKDVIVWDLGDTDSPIGFNVLQQGNSRAAIDELNNLVTNLFPDTLSVPQMMYFGLHALAEHGTFVDLPSFIRPEGDEVAWRNKIIRQLKDPQVKKFWENYTQQGKSEQASTIDRDLATLQRRIWPFVSRPEIRNSLGQQQSSFTMDDVVSSSKILVVRLNRERIGRQAAGMMASLIMSSLWSAVRTTPHERPVMLFMDEFQDFLTMPTDPSEMLAQSRSFGLGMVLSHQHLGQLTNPELRAAVLANARSKIIFQTSAEDARRMAGEMGSGVTADDLQNLQTREAIARVATDTGVSSAFTLRTRDASPPTGTYQETLAHSRATYGRPVAEVEAEIAARRSVGTAPPADGPLYRRKLNQRNEGNSDVS</sequence>
<dbReference type="InterPro" id="IPR027417">
    <property type="entry name" value="P-loop_NTPase"/>
</dbReference>
<dbReference type="SUPFAM" id="SSF52540">
    <property type="entry name" value="P-loop containing nucleoside triphosphate hydrolases"/>
    <property type="match status" value="1"/>
</dbReference>
<dbReference type="Pfam" id="PF10412">
    <property type="entry name" value="TrwB_AAD_bind"/>
    <property type="match status" value="1"/>
</dbReference>
<dbReference type="InterPro" id="IPR019476">
    <property type="entry name" value="T4SS_TraD_DNA-bd"/>
</dbReference>